<evidence type="ECO:0000256" key="2">
    <source>
        <dbReference type="ARBA" id="ARBA00022679"/>
    </source>
</evidence>
<gene>
    <name evidence="5" type="primary">pabB</name>
    <name evidence="5" type="ORF">HX797_17265</name>
</gene>
<reference evidence="5 6" key="1">
    <citation type="submission" date="2020-04" db="EMBL/GenBank/DDBJ databases">
        <title>Molecular characterization of pseudomonads from Agaricus bisporus reveal novel blotch 2 pathogens in Western Europe.</title>
        <authorList>
            <person name="Taparia T."/>
            <person name="Krijger M."/>
            <person name="Haynes E."/>
            <person name="Elpinstone J.G."/>
            <person name="Noble R."/>
            <person name="Van Der Wolf J."/>
        </authorList>
    </citation>
    <scope>NUCLEOTIDE SEQUENCE [LARGE SCALE GENOMIC DNA]</scope>
    <source>
        <strain evidence="5 6">B7002</strain>
    </source>
</reference>
<dbReference type="RefSeq" id="WP_177034175.1">
    <property type="nucleotide sequence ID" value="NZ_JACAOZ010000014.1"/>
</dbReference>
<evidence type="ECO:0000259" key="3">
    <source>
        <dbReference type="Pfam" id="PF00425"/>
    </source>
</evidence>
<dbReference type="GO" id="GO:0046820">
    <property type="term" value="F:4-amino-4-deoxychorismate synthase activity"/>
    <property type="evidence" value="ECO:0007669"/>
    <property type="project" value="UniProtKB-EC"/>
</dbReference>
<protein>
    <recommendedName>
        <fullName evidence="1">aminodeoxychorismate synthase</fullName>
        <ecNumber evidence="1">2.6.1.85</ecNumber>
    </recommendedName>
</protein>
<dbReference type="GO" id="GO:0009396">
    <property type="term" value="P:folic acid-containing compound biosynthetic process"/>
    <property type="evidence" value="ECO:0007669"/>
    <property type="project" value="InterPro"/>
</dbReference>
<dbReference type="Pfam" id="PF00425">
    <property type="entry name" value="Chorismate_bind"/>
    <property type="match status" value="1"/>
</dbReference>
<dbReference type="InterPro" id="IPR019999">
    <property type="entry name" value="Anth_synth_I-like"/>
</dbReference>
<dbReference type="PANTHER" id="PTHR11236">
    <property type="entry name" value="AMINOBENZOATE/ANTHRANILATE SYNTHASE"/>
    <property type="match status" value="1"/>
</dbReference>
<dbReference type="Gene3D" id="3.60.120.10">
    <property type="entry name" value="Anthranilate synthase"/>
    <property type="match status" value="1"/>
</dbReference>
<dbReference type="PANTHER" id="PTHR11236:SF50">
    <property type="entry name" value="AMINODEOXYCHORISMATE SYNTHASE COMPONENT 1"/>
    <property type="match status" value="1"/>
</dbReference>
<feature type="domain" description="Anthranilate synthase component I N-terminal" evidence="4">
    <location>
        <begin position="13"/>
        <end position="138"/>
    </location>
</feature>
<dbReference type="AlphaFoldDB" id="A0A7Y7RT98"/>
<feature type="domain" description="Chorismate-utilising enzyme C-terminal" evidence="3">
    <location>
        <begin position="183"/>
        <end position="436"/>
    </location>
</feature>
<dbReference type="SUPFAM" id="SSF56322">
    <property type="entry name" value="ADC synthase"/>
    <property type="match status" value="1"/>
</dbReference>
<dbReference type="InterPro" id="IPR015890">
    <property type="entry name" value="Chorismate_C"/>
</dbReference>
<keyword evidence="2 5" id="KW-0808">Transferase</keyword>
<evidence type="ECO:0000256" key="1">
    <source>
        <dbReference type="ARBA" id="ARBA00013139"/>
    </source>
</evidence>
<dbReference type="NCBIfam" id="TIGR00553">
    <property type="entry name" value="pabB"/>
    <property type="match status" value="1"/>
</dbReference>
<comment type="caution">
    <text evidence="5">The sequence shown here is derived from an EMBL/GenBank/DDBJ whole genome shotgun (WGS) entry which is preliminary data.</text>
</comment>
<dbReference type="Pfam" id="PF04715">
    <property type="entry name" value="Anth_synt_I_N"/>
    <property type="match status" value="1"/>
</dbReference>
<evidence type="ECO:0000313" key="5">
    <source>
        <dbReference type="EMBL" id="NVZ58014.1"/>
    </source>
</evidence>
<accession>A0A7Y7RT98</accession>
<dbReference type="InterPro" id="IPR005801">
    <property type="entry name" value="ADC_synthase"/>
</dbReference>
<dbReference type="Proteomes" id="UP000560470">
    <property type="component" value="Unassembled WGS sequence"/>
</dbReference>
<organism evidence="5 6">
    <name type="scientific">Pseudomonas edaphica</name>
    <dbReference type="NCBI Taxonomy" id="2006980"/>
    <lineage>
        <taxon>Bacteria</taxon>
        <taxon>Pseudomonadati</taxon>
        <taxon>Pseudomonadota</taxon>
        <taxon>Gammaproteobacteria</taxon>
        <taxon>Pseudomonadales</taxon>
        <taxon>Pseudomonadaceae</taxon>
        <taxon>Pseudomonas</taxon>
    </lineage>
</organism>
<sequence>MSTCSVHPLPYRANPADYFAAIRHAPGAVLLDSGRPAAERGRYDLLSAWPRATLTVAPDESGGDFLQRLRTNLTQLGEADLPAGYALPFAGGLIGYLSYDFGRHLEQMPDWAVDDLHLPDARFGLYAWALISDHQAQTSQLVFHPTLADSERLRLVNLFGQPAAESSDTFKLNGPMAPELTPEAYREAIARIQDYIQAGDCYQVNFAQRFRAPCSGDPWVAYCALREACPTPFSGFQSLPDDGAVLSLSPERFVQISKRQVETRPIKGTRPRGLTPEEDAANAAELLASAKDRAENLMIVDLLRNDLGRTCRTGSVKVPELFCLESYPNVHHLVSSVTGVLADDKDALDLIAGSFPGGSITGAPKIRAMQIIDELEPTRRGLYCGSLVYLDVRGEMDSSIAIRSLLVKDGHVNCWGGGGIVADSEWEAEYQESLTKVRVLLHTLENL</sequence>
<evidence type="ECO:0000313" key="6">
    <source>
        <dbReference type="Proteomes" id="UP000560470"/>
    </source>
</evidence>
<dbReference type="InterPro" id="IPR005802">
    <property type="entry name" value="ADC_synth_comp_1"/>
</dbReference>
<proteinExistence type="predicted"/>
<name>A0A7Y7RT98_9PSED</name>
<dbReference type="EC" id="2.6.1.85" evidence="1"/>
<dbReference type="PRINTS" id="PR00095">
    <property type="entry name" value="ANTSNTHASEI"/>
</dbReference>
<dbReference type="GO" id="GO:0000162">
    <property type="term" value="P:L-tryptophan biosynthetic process"/>
    <property type="evidence" value="ECO:0007669"/>
    <property type="project" value="TreeGrafter"/>
</dbReference>
<dbReference type="InterPro" id="IPR006805">
    <property type="entry name" value="Anth_synth_I_N"/>
</dbReference>
<keyword evidence="5" id="KW-0032">Aminotransferase</keyword>
<dbReference type="EMBL" id="JACAOZ010000014">
    <property type="protein sequence ID" value="NVZ58014.1"/>
    <property type="molecule type" value="Genomic_DNA"/>
</dbReference>
<evidence type="ECO:0000259" key="4">
    <source>
        <dbReference type="Pfam" id="PF04715"/>
    </source>
</evidence>